<evidence type="ECO:0000259" key="2">
    <source>
        <dbReference type="Pfam" id="PF14111"/>
    </source>
</evidence>
<dbReference type="PANTHER" id="PTHR31286:SF165">
    <property type="entry name" value="DUF4283 DOMAIN-CONTAINING PROTEIN"/>
    <property type="match status" value="1"/>
</dbReference>
<proteinExistence type="predicted"/>
<dbReference type="InterPro" id="IPR025558">
    <property type="entry name" value="DUF4283"/>
</dbReference>
<sequence>MRNKWRKKRKGDLGGNQTRVSNHVHMSDVAAGAATAMVAHGVLQQLPMQPHQSHVTWAEKVREPKQRVGMKFFPPEIEDGVPVVRFTKMRNFVKKQWARVGDIEVFKLDSGIFIFKFQNDDLRGQVINEGPWTFEHRPLVVQEWRPWMKMDRNCIERLPIWIRFPGLAFEHWDLELLSKIASTVGKPLFPDTSISNTSTMVMDRFSYTRICVEITVESPLPKVVKMKDENGVEVMQEIIYEWVPFQCEKCHLLGQRVEKHVAKMVYKPMEEVGASGASELVKDEQHGHDIEEPAGLELGGGEDPLNLNITEAQREGWLGPSRGQLLPNAGLSLLEYRRDQGLESDAIVSIINTSILFLEISMEILKGLNDALKQQYIARCKYQYDVVCIVENKFMLSVVYATNLKSTRKVMWKELLECGQLVVGKPWILMGDFNVVLDFNEAKGGVGSTLRKLDRVMMNECWEQNFPNTSVLFDSPGLSDHSFLKIHINEEIIQYGCNFKYYSFWRSHPSYDGDDIIAKCWEMNVDGIDLYVLKYKMNLVKNDLQKLNKEYFGNISKRVEDNAKELYSIQKDILQGKGSEENYKEEKKLRKELYMFQHAEENLLKAKSRVKWDPKPKLNQEECEFVSQCIDKRLDSQQQDALCIPVQEEEIRKTLFSMAEHKASGPAWFSVELFKENWNEVGVDFMKAVREFFVTCFMPKTVSLIPKKQCTTTMRDYRPIACCNVL</sequence>
<name>A0AAV3RBH5_LITER</name>
<evidence type="ECO:0000313" key="3">
    <source>
        <dbReference type="EMBL" id="GAA0172352.1"/>
    </source>
</evidence>
<comment type="caution">
    <text evidence="3">The sequence shown here is derived from an EMBL/GenBank/DDBJ whole genome shotgun (WGS) entry which is preliminary data.</text>
</comment>
<dbReference type="Pfam" id="PF14111">
    <property type="entry name" value="DUF4283"/>
    <property type="match status" value="1"/>
</dbReference>
<dbReference type="SUPFAM" id="SSF56219">
    <property type="entry name" value="DNase I-like"/>
    <property type="match status" value="1"/>
</dbReference>
<organism evidence="3 4">
    <name type="scientific">Lithospermum erythrorhizon</name>
    <name type="common">Purple gromwell</name>
    <name type="synonym">Lithospermum officinale var. erythrorhizon</name>
    <dbReference type="NCBI Taxonomy" id="34254"/>
    <lineage>
        <taxon>Eukaryota</taxon>
        <taxon>Viridiplantae</taxon>
        <taxon>Streptophyta</taxon>
        <taxon>Embryophyta</taxon>
        <taxon>Tracheophyta</taxon>
        <taxon>Spermatophyta</taxon>
        <taxon>Magnoliopsida</taxon>
        <taxon>eudicotyledons</taxon>
        <taxon>Gunneridae</taxon>
        <taxon>Pentapetalae</taxon>
        <taxon>asterids</taxon>
        <taxon>lamiids</taxon>
        <taxon>Boraginales</taxon>
        <taxon>Boraginaceae</taxon>
        <taxon>Boraginoideae</taxon>
        <taxon>Lithospermeae</taxon>
        <taxon>Lithospermum</taxon>
    </lineage>
</organism>
<protein>
    <recommendedName>
        <fullName evidence="2">DUF4283 domain-containing protein</fullName>
    </recommendedName>
</protein>
<dbReference type="InterPro" id="IPR036691">
    <property type="entry name" value="Endo/exonu/phosph_ase_sf"/>
</dbReference>
<dbReference type="Proteomes" id="UP001454036">
    <property type="component" value="Unassembled WGS sequence"/>
</dbReference>
<feature type="compositionally biased region" description="Basic residues" evidence="1">
    <location>
        <begin position="1"/>
        <end position="10"/>
    </location>
</feature>
<dbReference type="PANTHER" id="PTHR31286">
    <property type="entry name" value="GLYCINE-RICH CELL WALL STRUCTURAL PROTEIN 1.8-LIKE"/>
    <property type="match status" value="1"/>
</dbReference>
<reference evidence="3 4" key="1">
    <citation type="submission" date="2024-01" db="EMBL/GenBank/DDBJ databases">
        <title>The complete chloroplast genome sequence of Lithospermum erythrorhizon: insights into the phylogenetic relationship among Boraginaceae species and the maternal lineages of purple gromwells.</title>
        <authorList>
            <person name="Okada T."/>
            <person name="Watanabe K."/>
        </authorList>
    </citation>
    <scope>NUCLEOTIDE SEQUENCE [LARGE SCALE GENOMIC DNA]</scope>
</reference>
<accession>A0AAV3RBH5</accession>
<evidence type="ECO:0000313" key="4">
    <source>
        <dbReference type="Proteomes" id="UP001454036"/>
    </source>
</evidence>
<feature type="region of interest" description="Disordered" evidence="1">
    <location>
        <begin position="1"/>
        <end position="20"/>
    </location>
</feature>
<feature type="domain" description="DUF4283" evidence="2">
    <location>
        <begin position="86"/>
        <end position="150"/>
    </location>
</feature>
<dbReference type="Gene3D" id="3.60.10.10">
    <property type="entry name" value="Endonuclease/exonuclease/phosphatase"/>
    <property type="match status" value="1"/>
</dbReference>
<evidence type="ECO:0000256" key="1">
    <source>
        <dbReference type="SAM" id="MobiDB-lite"/>
    </source>
</evidence>
<gene>
    <name evidence="3" type="ORF">LIER_26196</name>
</gene>
<dbReference type="InterPro" id="IPR040256">
    <property type="entry name" value="At4g02000-like"/>
</dbReference>
<dbReference type="AlphaFoldDB" id="A0AAV3RBH5"/>
<dbReference type="EMBL" id="BAABME010008083">
    <property type="protein sequence ID" value="GAA0172352.1"/>
    <property type="molecule type" value="Genomic_DNA"/>
</dbReference>
<keyword evidence="4" id="KW-1185">Reference proteome</keyword>